<reference evidence="2 3" key="1">
    <citation type="submission" date="2016-10" db="EMBL/GenBank/DDBJ databases">
        <authorList>
            <person name="de Groot N.N."/>
        </authorList>
    </citation>
    <scope>NUCLEOTIDE SEQUENCE [LARGE SCALE GENOMIC DNA]</scope>
    <source>
        <strain evidence="2 3">CGMCC 4.6858</strain>
    </source>
</reference>
<dbReference type="InterPro" id="IPR002645">
    <property type="entry name" value="STAS_dom"/>
</dbReference>
<evidence type="ECO:0000259" key="1">
    <source>
        <dbReference type="PROSITE" id="PS50801"/>
    </source>
</evidence>
<dbReference type="STRING" id="1045774.SAMN05421872_1222"/>
<dbReference type="AlphaFoldDB" id="A0A1G7C8B4"/>
<keyword evidence="3" id="KW-1185">Reference proteome</keyword>
<dbReference type="EMBL" id="FMZM01000022">
    <property type="protein sequence ID" value="SDE34675.1"/>
    <property type="molecule type" value="Genomic_DNA"/>
</dbReference>
<evidence type="ECO:0000313" key="3">
    <source>
        <dbReference type="Proteomes" id="UP000199034"/>
    </source>
</evidence>
<gene>
    <name evidence="2" type="ORF">SAMN05421872_1222</name>
</gene>
<evidence type="ECO:0000313" key="2">
    <source>
        <dbReference type="EMBL" id="SDE34675.1"/>
    </source>
</evidence>
<proteinExistence type="predicted"/>
<sequence>MGVRAHLLDVVSDLAVVLDVITVDLSGTTFIDCSGITTLLGMHTLATSAGSRVEITAVSRAAWRMITVSQTIRPFPRDALVLPSSTGRQ</sequence>
<dbReference type="InterPro" id="IPR058548">
    <property type="entry name" value="MlaB-like_STAS"/>
</dbReference>
<organism evidence="2 3">
    <name type="scientific">Nocardioides lianchengensis</name>
    <dbReference type="NCBI Taxonomy" id="1045774"/>
    <lineage>
        <taxon>Bacteria</taxon>
        <taxon>Bacillati</taxon>
        <taxon>Actinomycetota</taxon>
        <taxon>Actinomycetes</taxon>
        <taxon>Propionibacteriales</taxon>
        <taxon>Nocardioidaceae</taxon>
        <taxon>Nocardioides</taxon>
    </lineage>
</organism>
<protein>
    <submittedName>
        <fullName evidence="2">STAS domain-containing protein</fullName>
    </submittedName>
</protein>
<dbReference type="Gene3D" id="3.30.750.24">
    <property type="entry name" value="STAS domain"/>
    <property type="match status" value="1"/>
</dbReference>
<accession>A0A1G7C8B4</accession>
<dbReference type="InterPro" id="IPR036513">
    <property type="entry name" value="STAS_dom_sf"/>
</dbReference>
<dbReference type="Proteomes" id="UP000199034">
    <property type="component" value="Unassembled WGS sequence"/>
</dbReference>
<name>A0A1G7C8B4_9ACTN</name>
<dbReference type="SUPFAM" id="SSF52091">
    <property type="entry name" value="SpoIIaa-like"/>
    <property type="match status" value="1"/>
</dbReference>
<dbReference type="PROSITE" id="PS50801">
    <property type="entry name" value="STAS"/>
    <property type="match status" value="1"/>
</dbReference>
<dbReference type="CDD" id="cd07043">
    <property type="entry name" value="STAS_anti-anti-sigma_factors"/>
    <property type="match status" value="1"/>
</dbReference>
<dbReference type="Pfam" id="PF13466">
    <property type="entry name" value="STAS_2"/>
    <property type="match status" value="1"/>
</dbReference>
<feature type="domain" description="STAS" evidence="1">
    <location>
        <begin position="1"/>
        <end position="66"/>
    </location>
</feature>